<proteinExistence type="predicted"/>
<evidence type="ECO:0000313" key="4">
    <source>
        <dbReference type="Proteomes" id="UP001165941"/>
    </source>
</evidence>
<name>A0ABX0SAX2_PONBL</name>
<dbReference type="PANTHER" id="PTHR46769">
    <property type="entry name" value="POLYCYSTIC KIDNEY AND HEPATIC DISEASE 1 (AUTOSOMAL RECESSIVE)-LIKE 1"/>
    <property type="match status" value="1"/>
</dbReference>
<reference evidence="3" key="1">
    <citation type="submission" date="2018-05" db="EMBL/GenBank/DDBJ databases">
        <authorList>
            <person name="Pedro S.L.S."/>
            <person name="Freitas R.C."/>
            <person name="Barreto A.S."/>
            <person name="Lima A.O.S."/>
        </authorList>
    </citation>
    <scope>NUCLEOTIDE SEQUENCE</scope>
    <source>
        <strain evidence="3">BP203</strain>
        <tissue evidence="3">Muscle</tissue>
    </source>
</reference>
<evidence type="ECO:0000313" key="3">
    <source>
        <dbReference type="EMBL" id="NIG60405.1"/>
    </source>
</evidence>
<dbReference type="Proteomes" id="UP001165941">
    <property type="component" value="Unassembled WGS sequence"/>
</dbReference>
<keyword evidence="1" id="KW-0732">Signal</keyword>
<dbReference type="SUPFAM" id="SSF51126">
    <property type="entry name" value="Pectin lyase-like"/>
    <property type="match status" value="1"/>
</dbReference>
<dbReference type="EMBL" id="PGGH01180951">
    <property type="protein sequence ID" value="NIG60405.1"/>
    <property type="molecule type" value="Genomic_DNA"/>
</dbReference>
<evidence type="ECO:0000256" key="2">
    <source>
        <dbReference type="SAM" id="MobiDB-lite"/>
    </source>
</evidence>
<dbReference type="InterPro" id="IPR011050">
    <property type="entry name" value="Pectin_lyase_fold/virulence"/>
</dbReference>
<protein>
    <submittedName>
        <fullName evidence="3">Fibrocystin</fullName>
    </submittedName>
</protein>
<keyword evidence="4" id="KW-1185">Reference proteome</keyword>
<comment type="caution">
    <text evidence="3">The sequence shown here is derived from an EMBL/GenBank/DDBJ whole genome shotgun (WGS) entry which is preliminary data.</text>
</comment>
<accession>A0ABX0SAX2</accession>
<gene>
    <name evidence="3" type="ORF">BU61_4169</name>
</gene>
<dbReference type="InterPro" id="IPR052387">
    <property type="entry name" value="Fibrocystin"/>
</dbReference>
<sequence length="287" mass="31416">MWDLSGPRHEPVSPTSAGGLSTTAPPGKPAPEYFLHTKEESLYEVTQGNRVCAAGYGYFFHLVTNQTSQAPLLSFTGNSAHACKRCGLFVYPKFQPTWDNGTGPTLFQNFTVWGSAGGAQIFRSSNLHLKNFQVYACRDFGIDILESDANTSVTDSLLLAHFAPKGSLCMSAGIKTPKRWELTVSNTTFVNFDLTDCVAIRTCSGCSRGQGEGKIPTLYKAESNFCFVKMMTRLVWGLRSGFTYGAALDVSVFRVQGTPCLYECKIKVESNSSKHEYPSNADSTIWG</sequence>
<evidence type="ECO:0000256" key="1">
    <source>
        <dbReference type="ARBA" id="ARBA00022729"/>
    </source>
</evidence>
<feature type="compositionally biased region" description="Polar residues" evidence="2">
    <location>
        <begin position="13"/>
        <end position="24"/>
    </location>
</feature>
<dbReference type="PANTHER" id="PTHR46769:SF1">
    <property type="entry name" value="FIBROCYSTIN"/>
    <property type="match status" value="1"/>
</dbReference>
<feature type="region of interest" description="Disordered" evidence="2">
    <location>
        <begin position="1"/>
        <end position="31"/>
    </location>
</feature>
<organism evidence="3 4">
    <name type="scientific">Pontoporia blainvillei</name>
    <name type="common">Franciscana</name>
    <name type="synonym">Delphinus blainvillei</name>
    <dbReference type="NCBI Taxonomy" id="48723"/>
    <lineage>
        <taxon>Eukaryota</taxon>
        <taxon>Metazoa</taxon>
        <taxon>Chordata</taxon>
        <taxon>Craniata</taxon>
        <taxon>Vertebrata</taxon>
        <taxon>Euteleostomi</taxon>
        <taxon>Mammalia</taxon>
        <taxon>Eutheria</taxon>
        <taxon>Laurasiatheria</taxon>
        <taxon>Artiodactyla</taxon>
        <taxon>Whippomorpha</taxon>
        <taxon>Cetacea</taxon>
        <taxon>Odontoceti</taxon>
        <taxon>Pontoporiidae</taxon>
        <taxon>Pontoporia</taxon>
    </lineage>
</organism>
<feature type="compositionally biased region" description="Basic and acidic residues" evidence="2">
    <location>
        <begin position="1"/>
        <end position="11"/>
    </location>
</feature>